<dbReference type="SUPFAM" id="SSF52266">
    <property type="entry name" value="SGNH hydrolase"/>
    <property type="match status" value="1"/>
</dbReference>
<organism evidence="3 4">
    <name type="scientific">Pontibacter anaerobius</name>
    <dbReference type="NCBI Taxonomy" id="2993940"/>
    <lineage>
        <taxon>Bacteria</taxon>
        <taxon>Pseudomonadati</taxon>
        <taxon>Bacteroidota</taxon>
        <taxon>Cytophagia</taxon>
        <taxon>Cytophagales</taxon>
        <taxon>Hymenobacteraceae</taxon>
        <taxon>Pontibacter</taxon>
    </lineage>
</organism>
<dbReference type="InterPro" id="IPR051532">
    <property type="entry name" value="Ester_Hydrolysis_Enzymes"/>
</dbReference>
<keyword evidence="4" id="KW-1185">Reference proteome</keyword>
<comment type="caution">
    <text evidence="3">The sequence shown here is derived from an EMBL/GenBank/DDBJ whole genome shotgun (WGS) entry which is preliminary data.</text>
</comment>
<dbReference type="InterPro" id="IPR036514">
    <property type="entry name" value="SGNH_hydro_sf"/>
</dbReference>
<feature type="chain" id="PRO_5046901237" evidence="1">
    <location>
        <begin position="27"/>
        <end position="233"/>
    </location>
</feature>
<evidence type="ECO:0000256" key="1">
    <source>
        <dbReference type="SAM" id="SignalP"/>
    </source>
</evidence>
<proteinExistence type="predicted"/>
<dbReference type="Proteomes" id="UP001207228">
    <property type="component" value="Unassembled WGS sequence"/>
</dbReference>
<name>A0ABT3RDG6_9BACT</name>
<dbReference type="InterPro" id="IPR013830">
    <property type="entry name" value="SGNH_hydro"/>
</dbReference>
<dbReference type="EMBL" id="JAPFQO010000004">
    <property type="protein sequence ID" value="MCX2739790.1"/>
    <property type="molecule type" value="Genomic_DNA"/>
</dbReference>
<dbReference type="PANTHER" id="PTHR30383">
    <property type="entry name" value="THIOESTERASE 1/PROTEASE 1/LYSOPHOSPHOLIPASE L1"/>
    <property type="match status" value="1"/>
</dbReference>
<dbReference type="PANTHER" id="PTHR30383:SF5">
    <property type="entry name" value="SGNH HYDROLASE-TYPE ESTERASE DOMAIN-CONTAINING PROTEIN"/>
    <property type="match status" value="1"/>
</dbReference>
<accession>A0ABT3RDG6</accession>
<gene>
    <name evidence="3" type="ORF">OO017_07525</name>
</gene>
<dbReference type="Gene3D" id="3.40.50.1110">
    <property type="entry name" value="SGNH hydrolase"/>
    <property type="match status" value="1"/>
</dbReference>
<dbReference type="Pfam" id="PF13472">
    <property type="entry name" value="Lipase_GDSL_2"/>
    <property type="match status" value="1"/>
</dbReference>
<keyword evidence="1" id="KW-0732">Signal</keyword>
<feature type="domain" description="SGNH hydrolase-type esterase" evidence="2">
    <location>
        <begin position="60"/>
        <end position="220"/>
    </location>
</feature>
<dbReference type="RefSeq" id="WP_266051857.1">
    <property type="nucleotide sequence ID" value="NZ_JAPFQO010000004.1"/>
</dbReference>
<sequence length="233" mass="26860">MKLITKFMWAGFFTASVAVLPNTATAQGEAAWDSTYRPSTYQVQVDQFRAYPNSRKDIVFLGNSLTAHPDWSELLDAKHARNRGISGDITYGVLERLDEVTEGKPSKIFLLIGINDISRSIPDSLILNNYKKIVKRIKTETPATKLYIQTLLPTNNNFTKFKRHYNREENVYWLNKELKKLAAEEKITLIDLHPEFADNEGRLIEAYTHDGLHLTHEGYKKWAEILKRGKYIK</sequence>
<evidence type="ECO:0000313" key="4">
    <source>
        <dbReference type="Proteomes" id="UP001207228"/>
    </source>
</evidence>
<feature type="signal peptide" evidence="1">
    <location>
        <begin position="1"/>
        <end position="26"/>
    </location>
</feature>
<protein>
    <submittedName>
        <fullName evidence="3">GDSL-type esterase/lipase family protein</fullName>
    </submittedName>
</protein>
<evidence type="ECO:0000313" key="3">
    <source>
        <dbReference type="EMBL" id="MCX2739790.1"/>
    </source>
</evidence>
<evidence type="ECO:0000259" key="2">
    <source>
        <dbReference type="Pfam" id="PF13472"/>
    </source>
</evidence>
<reference evidence="3 4" key="1">
    <citation type="submission" date="2022-11" db="EMBL/GenBank/DDBJ databases">
        <title>The characterization of three novel Bacteroidetes species and genomic analysis of their roles in tidal elemental geochemical cycles.</title>
        <authorList>
            <person name="Ma K.-J."/>
        </authorList>
    </citation>
    <scope>NUCLEOTIDE SEQUENCE [LARGE SCALE GENOMIC DNA]</scope>
    <source>
        <strain evidence="3 4">M82</strain>
    </source>
</reference>